<dbReference type="Pfam" id="PF11951">
    <property type="entry name" value="Fungal_trans_2"/>
    <property type="match status" value="1"/>
</dbReference>
<gene>
    <name evidence="2" type="ORF">PMAA_098090</name>
</gene>
<name>B6QIM6_TALMQ</name>
<sequence length="139" mass="15224">MHMVLALSALSLAATGQTQYYPLALRHKQRSMRLIREQIASNAISAANDANVIVILMLSVFEISDNCQVSWSTHLCAAVDLMRLAGSRSSAPMQINSQVIEFVSRFFLVKDALGRSACRKVAKVMHEVPPVDSNEASCC</sequence>
<keyword evidence="3" id="KW-1185">Reference proteome</keyword>
<evidence type="ECO:0000256" key="1">
    <source>
        <dbReference type="SAM" id="SignalP"/>
    </source>
</evidence>
<dbReference type="PhylomeDB" id="B6QIM6"/>
<accession>B6QIM6</accession>
<keyword evidence="1" id="KW-0732">Signal</keyword>
<dbReference type="InterPro" id="IPR021858">
    <property type="entry name" value="Fun_TF"/>
</dbReference>
<feature type="signal peptide" evidence="1">
    <location>
        <begin position="1"/>
        <end position="18"/>
    </location>
</feature>
<dbReference type="STRING" id="441960.B6QIM6"/>
<evidence type="ECO:0000313" key="2">
    <source>
        <dbReference type="EMBL" id="EEA23221.1"/>
    </source>
</evidence>
<protein>
    <submittedName>
        <fullName evidence="2">Uncharacterized protein</fullName>
    </submittedName>
</protein>
<dbReference type="VEuPathDB" id="FungiDB:PMAA_098090"/>
<dbReference type="AlphaFoldDB" id="B6QIM6"/>
<organism evidence="2 3">
    <name type="scientific">Talaromyces marneffei (strain ATCC 18224 / CBS 334.59 / QM 7333)</name>
    <name type="common">Penicillium marneffei</name>
    <dbReference type="NCBI Taxonomy" id="441960"/>
    <lineage>
        <taxon>Eukaryota</taxon>
        <taxon>Fungi</taxon>
        <taxon>Dikarya</taxon>
        <taxon>Ascomycota</taxon>
        <taxon>Pezizomycotina</taxon>
        <taxon>Eurotiomycetes</taxon>
        <taxon>Eurotiomycetidae</taxon>
        <taxon>Eurotiales</taxon>
        <taxon>Trichocomaceae</taxon>
        <taxon>Talaromyces</taxon>
        <taxon>Talaromyces sect. Talaromyces</taxon>
    </lineage>
</organism>
<reference evidence="3" key="1">
    <citation type="journal article" date="2015" name="Genome Announc.">
        <title>Genome sequence of the AIDS-associated pathogen Penicillium marneffei (ATCC18224) and its near taxonomic relative Talaromyces stipitatus (ATCC10500).</title>
        <authorList>
            <person name="Nierman W.C."/>
            <person name="Fedorova-Abrams N.D."/>
            <person name="Andrianopoulos A."/>
        </authorList>
    </citation>
    <scope>NUCLEOTIDE SEQUENCE [LARGE SCALE GENOMIC DNA]</scope>
    <source>
        <strain evidence="3">ATCC 18224 / CBS 334.59 / QM 7333</strain>
    </source>
</reference>
<dbReference type="Proteomes" id="UP000001294">
    <property type="component" value="Unassembled WGS sequence"/>
</dbReference>
<proteinExistence type="predicted"/>
<dbReference type="HOGENOM" id="CLU_1845778_0_0_1"/>
<feature type="chain" id="PRO_5002845720" evidence="1">
    <location>
        <begin position="19"/>
        <end position="139"/>
    </location>
</feature>
<evidence type="ECO:0000313" key="3">
    <source>
        <dbReference type="Proteomes" id="UP000001294"/>
    </source>
</evidence>
<dbReference type="EMBL" id="DS995902">
    <property type="protein sequence ID" value="EEA23221.1"/>
    <property type="molecule type" value="Genomic_DNA"/>
</dbReference>